<dbReference type="AlphaFoldDB" id="A0A132EV13"/>
<comment type="caution">
    <text evidence="3">The sequence shown here is derived from an EMBL/GenBank/DDBJ whole genome shotgun (WGS) entry which is preliminary data.</text>
</comment>
<dbReference type="InterPro" id="IPR000209">
    <property type="entry name" value="Peptidase_S8/S53_dom"/>
</dbReference>
<dbReference type="EMBL" id="LPJX01000061">
    <property type="protein sequence ID" value="KWF60076.1"/>
    <property type="molecule type" value="Genomic_DNA"/>
</dbReference>
<protein>
    <submittedName>
        <fullName evidence="3">Peptidase S8 and S53 subtilisin kexin sedolisin</fullName>
    </submittedName>
</protein>
<proteinExistence type="inferred from homology"/>
<sequence length="236" mass="24585">MHDDVDHIDRATIRVGVVDSGYPASLGACVVEARRFAFDDSGTLQAGAVETDRLGHSSAVCTTIAAAAPDARLLVAQVFEARGVTSAAQIAHAIRWLLTRHVHLINLSLGVRADRDTLRDACAQAVAQRVAVFASSPAQGMPVFPASYPGVVRVTGDARCAPGQWSWLDSPQADFGARVSSGASHAPAGASIACAALSGHAAGWLSRHREADTAALLDHLRANAAYVGVERRSCAS</sequence>
<accession>A0A132EV13</accession>
<evidence type="ECO:0000259" key="2">
    <source>
        <dbReference type="Pfam" id="PF00082"/>
    </source>
</evidence>
<dbReference type="PROSITE" id="PS51892">
    <property type="entry name" value="SUBTILASE"/>
    <property type="match status" value="1"/>
</dbReference>
<comment type="caution">
    <text evidence="1">Lacks conserved residue(s) required for the propagation of feature annotation.</text>
</comment>
<gene>
    <name evidence="3" type="ORF">WT57_28210</name>
</gene>
<comment type="similarity">
    <text evidence="1">Belongs to the peptidase S8 family.</text>
</comment>
<evidence type="ECO:0000256" key="1">
    <source>
        <dbReference type="PROSITE-ProRule" id="PRU01240"/>
    </source>
</evidence>
<dbReference type="RefSeq" id="WP_060300224.1">
    <property type="nucleotide sequence ID" value="NZ_LPJX01000061.1"/>
</dbReference>
<dbReference type="SUPFAM" id="SSF52743">
    <property type="entry name" value="Subtilisin-like"/>
    <property type="match status" value="1"/>
</dbReference>
<dbReference type="Pfam" id="PF00082">
    <property type="entry name" value="Peptidase_S8"/>
    <property type="match status" value="1"/>
</dbReference>
<reference evidence="3 4" key="1">
    <citation type="submission" date="2015-11" db="EMBL/GenBank/DDBJ databases">
        <title>Expanding the genomic diversity of Burkholderia species for the development of highly accurate diagnostics.</title>
        <authorList>
            <person name="Sahl J."/>
            <person name="Keim P."/>
            <person name="Wagner D."/>
        </authorList>
    </citation>
    <scope>NUCLEOTIDE SEQUENCE [LARGE SCALE GENOMIC DNA]</scope>
    <source>
        <strain evidence="3 4">MSMB574WGS</strain>
    </source>
</reference>
<dbReference type="GO" id="GO:0006508">
    <property type="term" value="P:proteolysis"/>
    <property type="evidence" value="ECO:0007669"/>
    <property type="project" value="InterPro"/>
</dbReference>
<name>A0A132EV13_9BURK</name>
<organism evidence="3 4">
    <name type="scientific">Burkholderia pseudomultivorans</name>
    <dbReference type="NCBI Taxonomy" id="1207504"/>
    <lineage>
        <taxon>Bacteria</taxon>
        <taxon>Pseudomonadati</taxon>
        <taxon>Pseudomonadota</taxon>
        <taxon>Betaproteobacteria</taxon>
        <taxon>Burkholderiales</taxon>
        <taxon>Burkholderiaceae</taxon>
        <taxon>Burkholderia</taxon>
        <taxon>Burkholderia cepacia complex</taxon>
    </lineage>
</organism>
<feature type="domain" description="Peptidase S8/S53" evidence="2">
    <location>
        <begin position="15"/>
        <end position="154"/>
    </location>
</feature>
<dbReference type="Proteomes" id="UP000061512">
    <property type="component" value="Unassembled WGS sequence"/>
</dbReference>
<evidence type="ECO:0000313" key="4">
    <source>
        <dbReference type="Proteomes" id="UP000061512"/>
    </source>
</evidence>
<dbReference type="Gene3D" id="3.40.50.200">
    <property type="entry name" value="Peptidase S8/S53 domain"/>
    <property type="match status" value="1"/>
</dbReference>
<dbReference type="InterPro" id="IPR036852">
    <property type="entry name" value="Peptidase_S8/S53_dom_sf"/>
</dbReference>
<dbReference type="GO" id="GO:0004252">
    <property type="term" value="F:serine-type endopeptidase activity"/>
    <property type="evidence" value="ECO:0007669"/>
    <property type="project" value="InterPro"/>
</dbReference>
<evidence type="ECO:0000313" key="3">
    <source>
        <dbReference type="EMBL" id="KWF60076.1"/>
    </source>
</evidence>